<dbReference type="Pfam" id="PF01435">
    <property type="entry name" value="Peptidase_M48"/>
    <property type="match status" value="1"/>
</dbReference>
<evidence type="ECO:0000256" key="3">
    <source>
        <dbReference type="ARBA" id="ARBA00022670"/>
    </source>
</evidence>
<dbReference type="Gene3D" id="3.30.2010.10">
    <property type="entry name" value="Metalloproteases ('zincins'), catalytic domain"/>
    <property type="match status" value="1"/>
</dbReference>
<keyword evidence="8 11" id="KW-1133">Transmembrane helix</keyword>
<dbReference type="PROSITE" id="PS51257">
    <property type="entry name" value="PROKAR_LIPOPROTEIN"/>
    <property type="match status" value="1"/>
</dbReference>
<evidence type="ECO:0000256" key="7">
    <source>
        <dbReference type="ARBA" id="ARBA00022833"/>
    </source>
</evidence>
<protein>
    <submittedName>
        <fullName evidence="13">M48 family metallopeptidase</fullName>
    </submittedName>
</protein>
<evidence type="ECO:0000256" key="9">
    <source>
        <dbReference type="ARBA" id="ARBA00023049"/>
    </source>
</evidence>
<keyword evidence="5" id="KW-0479">Metal-binding</keyword>
<keyword evidence="4 11" id="KW-0812">Transmembrane</keyword>
<dbReference type="RefSeq" id="WP_379884497.1">
    <property type="nucleotide sequence ID" value="NZ_JBHTLP010000016.1"/>
</dbReference>
<evidence type="ECO:0000256" key="4">
    <source>
        <dbReference type="ARBA" id="ARBA00022692"/>
    </source>
</evidence>
<keyword evidence="9" id="KW-0482">Metalloprotease</keyword>
<comment type="cofactor">
    <cofactor evidence="1">
        <name>Zn(2+)</name>
        <dbReference type="ChEBI" id="CHEBI:29105"/>
    </cofactor>
</comment>
<feature type="domain" description="Peptidase M48" evidence="12">
    <location>
        <begin position="140"/>
        <end position="350"/>
    </location>
</feature>
<evidence type="ECO:0000256" key="10">
    <source>
        <dbReference type="ARBA" id="ARBA00023136"/>
    </source>
</evidence>
<gene>
    <name evidence="13" type="ORF">ACFQ4C_21030</name>
</gene>
<feature type="transmembrane region" description="Helical" evidence="11">
    <location>
        <begin position="12"/>
        <end position="38"/>
    </location>
</feature>
<organism evidence="13 14">
    <name type="scientific">Larkinella insperata</name>
    <dbReference type="NCBI Taxonomy" id="332158"/>
    <lineage>
        <taxon>Bacteria</taxon>
        <taxon>Pseudomonadati</taxon>
        <taxon>Bacteroidota</taxon>
        <taxon>Cytophagia</taxon>
        <taxon>Cytophagales</taxon>
        <taxon>Spirosomataceae</taxon>
        <taxon>Larkinella</taxon>
    </lineage>
</organism>
<evidence type="ECO:0000256" key="8">
    <source>
        <dbReference type="ARBA" id="ARBA00022989"/>
    </source>
</evidence>
<feature type="transmembrane region" description="Helical" evidence="11">
    <location>
        <begin position="196"/>
        <end position="214"/>
    </location>
</feature>
<accession>A0ABW3QEL4</accession>
<keyword evidence="6" id="KW-0378">Hydrolase</keyword>
<dbReference type="Proteomes" id="UP001597116">
    <property type="component" value="Unassembled WGS sequence"/>
</dbReference>
<dbReference type="CDD" id="cd07328">
    <property type="entry name" value="M48_Ste24p_like"/>
    <property type="match status" value="1"/>
</dbReference>
<dbReference type="PANTHER" id="PTHR43221">
    <property type="entry name" value="PROTEASE HTPX"/>
    <property type="match status" value="1"/>
</dbReference>
<evidence type="ECO:0000313" key="14">
    <source>
        <dbReference type="Proteomes" id="UP001597116"/>
    </source>
</evidence>
<keyword evidence="2" id="KW-1003">Cell membrane</keyword>
<evidence type="ECO:0000259" key="12">
    <source>
        <dbReference type="Pfam" id="PF01435"/>
    </source>
</evidence>
<feature type="transmembrane region" description="Helical" evidence="11">
    <location>
        <begin position="44"/>
        <end position="68"/>
    </location>
</feature>
<dbReference type="InterPro" id="IPR001915">
    <property type="entry name" value="Peptidase_M48"/>
</dbReference>
<keyword evidence="3" id="KW-0645">Protease</keyword>
<keyword evidence="7" id="KW-0862">Zinc</keyword>
<dbReference type="InterPro" id="IPR050083">
    <property type="entry name" value="HtpX_protease"/>
</dbReference>
<evidence type="ECO:0000256" key="5">
    <source>
        <dbReference type="ARBA" id="ARBA00022723"/>
    </source>
</evidence>
<keyword evidence="10 11" id="KW-0472">Membrane</keyword>
<reference evidence="14" key="1">
    <citation type="journal article" date="2019" name="Int. J. Syst. Evol. Microbiol.">
        <title>The Global Catalogue of Microorganisms (GCM) 10K type strain sequencing project: providing services to taxonomists for standard genome sequencing and annotation.</title>
        <authorList>
            <consortium name="The Broad Institute Genomics Platform"/>
            <consortium name="The Broad Institute Genome Sequencing Center for Infectious Disease"/>
            <person name="Wu L."/>
            <person name="Ma J."/>
        </authorList>
    </citation>
    <scope>NUCLEOTIDE SEQUENCE [LARGE SCALE GENOMIC DNA]</scope>
    <source>
        <strain evidence="14">CCUG 55608</strain>
    </source>
</reference>
<proteinExistence type="predicted"/>
<keyword evidence="14" id="KW-1185">Reference proteome</keyword>
<comment type="caution">
    <text evidence="13">The sequence shown here is derived from an EMBL/GenBank/DDBJ whole genome shotgun (WGS) entry which is preliminary data.</text>
</comment>
<sequence length="672" mass="76768">MGRTLTGIIGFGVLYLLLIAFGLALGYACVAGAIGLVTMSVNKFTIVLGLGLLALAIMFFSFLVKFLFVVHKNESAQRIEITASDHPRLFAFIDKLTDEVNSPKPYKIYLAPNVNACVFYNSSFWSLFFPVRKNLEIGLGLVNSINLSEFKAVMAHEFGHFSQRSMKLGSYVYVVNRVIYNLVYERDKWDNLLDRWAALGGLWGFFAGITHWLVKIVRSILEKAYQWLNLRYMGLSREMEYQADLVAVSAAGCQPTITALRRIELGHVAYTRTIDHLNRMIGESKVAHNLYPLQIAMIEKLAHELEFELANGLPTIGDEQVGKLIAPNRVNFQDQWSSHPAQTEREANINNVSVTCLPDESSPWSLFDNPQAWQQMLTERLYVGVELPEGGKKQFVGPPEFADYVQQQEQRAQLPAQYNGFYDHRLLNDFDSAEQAASTAPIPAAELLFSDQSRATIKRLFTNYEDRSTLEQIKSKAIQTRSFDFDGRKYDRRAVDNALETINAEIETEQTAFRQLEKDAFRWHHARAVERGRAEELIQRYQLYFQLDANREKYGNLFSEYGQLLQQTYEAVKDGGVIKPKLGAQFETFYEELQDAYAHSQTIRIPEQIGEHQFANGYAAFLCPEKLQPLDEKPFDFEKMVTLYQQLEQIPSRAAQVQVAQLDELIRWQATL</sequence>
<evidence type="ECO:0000256" key="11">
    <source>
        <dbReference type="SAM" id="Phobius"/>
    </source>
</evidence>
<evidence type="ECO:0000256" key="6">
    <source>
        <dbReference type="ARBA" id="ARBA00022801"/>
    </source>
</evidence>
<evidence type="ECO:0000256" key="1">
    <source>
        <dbReference type="ARBA" id="ARBA00001947"/>
    </source>
</evidence>
<dbReference type="PANTHER" id="PTHR43221:SF2">
    <property type="entry name" value="PROTEASE HTPX HOMOLOG"/>
    <property type="match status" value="1"/>
</dbReference>
<dbReference type="EMBL" id="JBHTLP010000016">
    <property type="protein sequence ID" value="MFD1143625.1"/>
    <property type="molecule type" value="Genomic_DNA"/>
</dbReference>
<evidence type="ECO:0000313" key="13">
    <source>
        <dbReference type="EMBL" id="MFD1143625.1"/>
    </source>
</evidence>
<evidence type="ECO:0000256" key="2">
    <source>
        <dbReference type="ARBA" id="ARBA00022475"/>
    </source>
</evidence>
<name>A0ABW3QEL4_9BACT</name>